<evidence type="ECO:0000313" key="2">
    <source>
        <dbReference type="Proteomes" id="UP000724874"/>
    </source>
</evidence>
<protein>
    <submittedName>
        <fullName evidence="1">Uncharacterized protein</fullName>
    </submittedName>
</protein>
<keyword evidence="2" id="KW-1185">Reference proteome</keyword>
<name>A0A9P5N8Z5_GYMJU</name>
<reference evidence="1" key="1">
    <citation type="submission" date="2020-11" db="EMBL/GenBank/DDBJ databases">
        <authorList>
            <consortium name="DOE Joint Genome Institute"/>
            <person name="Ahrendt S."/>
            <person name="Riley R."/>
            <person name="Andreopoulos W."/>
            <person name="LaButti K."/>
            <person name="Pangilinan J."/>
            <person name="Ruiz-duenas F.J."/>
            <person name="Barrasa J.M."/>
            <person name="Sanchez-Garcia M."/>
            <person name="Camarero S."/>
            <person name="Miyauchi S."/>
            <person name="Serrano A."/>
            <person name="Linde D."/>
            <person name="Babiker R."/>
            <person name="Drula E."/>
            <person name="Ayuso-Fernandez I."/>
            <person name="Pacheco R."/>
            <person name="Padilla G."/>
            <person name="Ferreira P."/>
            <person name="Barriuso J."/>
            <person name="Kellner H."/>
            <person name="Castanera R."/>
            <person name="Alfaro M."/>
            <person name="Ramirez L."/>
            <person name="Pisabarro A.G."/>
            <person name="Kuo A."/>
            <person name="Tritt A."/>
            <person name="Lipzen A."/>
            <person name="He G."/>
            <person name="Yan M."/>
            <person name="Ng V."/>
            <person name="Cullen D."/>
            <person name="Martin F."/>
            <person name="Rosso M.-N."/>
            <person name="Henrissat B."/>
            <person name="Hibbett D."/>
            <person name="Martinez A.T."/>
            <person name="Grigoriev I.V."/>
        </authorList>
    </citation>
    <scope>NUCLEOTIDE SEQUENCE</scope>
    <source>
        <strain evidence="1">AH 44721</strain>
    </source>
</reference>
<sequence>MTYLCPTRRSPLPPIHQIVKCSRKSVVTQDRLRALQDRYEYLASSVAHILRNKLALLSYGRVKCELQLLPPMPNLESLKGCRANYPDLRTQPISGILRRLKSDAYLPRYIEINQAPTVRTATPRTDNIDSSGTYIAHKIAHVTADGDVSKSPVKKDKKDLLELFLLAFSCIIHGRMF</sequence>
<gene>
    <name evidence="1" type="ORF">CPB84DRAFT_575486</name>
</gene>
<dbReference type="AlphaFoldDB" id="A0A9P5N8Z5"/>
<organism evidence="1 2">
    <name type="scientific">Gymnopilus junonius</name>
    <name type="common">Spectacular rustgill mushroom</name>
    <name type="synonym">Gymnopilus spectabilis subsp. junonius</name>
    <dbReference type="NCBI Taxonomy" id="109634"/>
    <lineage>
        <taxon>Eukaryota</taxon>
        <taxon>Fungi</taxon>
        <taxon>Dikarya</taxon>
        <taxon>Basidiomycota</taxon>
        <taxon>Agaricomycotina</taxon>
        <taxon>Agaricomycetes</taxon>
        <taxon>Agaricomycetidae</taxon>
        <taxon>Agaricales</taxon>
        <taxon>Agaricineae</taxon>
        <taxon>Hymenogastraceae</taxon>
        <taxon>Gymnopilus</taxon>
    </lineage>
</organism>
<accession>A0A9P5N8Z5</accession>
<dbReference type="Proteomes" id="UP000724874">
    <property type="component" value="Unassembled WGS sequence"/>
</dbReference>
<proteinExistence type="predicted"/>
<evidence type="ECO:0000313" key="1">
    <source>
        <dbReference type="EMBL" id="KAF8874512.1"/>
    </source>
</evidence>
<dbReference type="EMBL" id="JADNYJ010000212">
    <property type="protein sequence ID" value="KAF8874512.1"/>
    <property type="molecule type" value="Genomic_DNA"/>
</dbReference>
<comment type="caution">
    <text evidence="1">The sequence shown here is derived from an EMBL/GenBank/DDBJ whole genome shotgun (WGS) entry which is preliminary data.</text>
</comment>